<dbReference type="Pfam" id="PF17236">
    <property type="entry name" value="SU10_MCP"/>
    <property type="match status" value="1"/>
</dbReference>
<evidence type="ECO:0000313" key="1">
    <source>
        <dbReference type="EMBL" id="HHR91907.1"/>
    </source>
</evidence>
<dbReference type="InterPro" id="IPR035198">
    <property type="entry name" value="SU10_MCP"/>
</dbReference>
<accession>A0A7C5UV75</accession>
<dbReference type="AlphaFoldDB" id="A0A7C5UV75"/>
<reference evidence="1" key="1">
    <citation type="journal article" date="2020" name="mSystems">
        <title>Genome- and Community-Level Interaction Insights into Carbon Utilization and Element Cycling Functions of Hydrothermarchaeota in Hydrothermal Sediment.</title>
        <authorList>
            <person name="Zhou Z."/>
            <person name="Liu Y."/>
            <person name="Xu W."/>
            <person name="Pan J."/>
            <person name="Luo Z.H."/>
            <person name="Li M."/>
        </authorList>
    </citation>
    <scope>NUCLEOTIDE SEQUENCE [LARGE SCALE GENOMIC DNA]</scope>
    <source>
        <strain evidence="1">SpSt-1042</strain>
    </source>
</reference>
<sequence length="156" mass="17165">MNVTAYASGQSFTEEILNDMAKTSWDNVGSSYVASTLVAPAVIKQRVATFGTNLTRNVKAEDKRLTNEVRVFDTDLGVTVKILAHKDVRKAAGTLTAMLVNEDLHEMSFLVNTGEPHWEDRSKAGDYVAGVYITEFTHVAYNEKADVKRTGFSSSL</sequence>
<comment type="caution">
    <text evidence="1">The sequence shown here is derived from an EMBL/GenBank/DDBJ whole genome shotgun (WGS) entry which is preliminary data.</text>
</comment>
<gene>
    <name evidence="1" type="ORF">ENL96_00120</name>
</gene>
<protein>
    <submittedName>
        <fullName evidence="1">Uncharacterized protein</fullName>
    </submittedName>
</protein>
<name>A0A7C5UV75_UNCC3</name>
<organism evidence="1">
    <name type="scientific">candidate division CPR3 bacterium</name>
    <dbReference type="NCBI Taxonomy" id="2268181"/>
    <lineage>
        <taxon>Bacteria</taxon>
        <taxon>Bacteria division CPR3</taxon>
    </lineage>
</organism>
<proteinExistence type="predicted"/>
<dbReference type="EMBL" id="DRVY01000006">
    <property type="protein sequence ID" value="HHR91907.1"/>
    <property type="molecule type" value="Genomic_DNA"/>
</dbReference>